<comment type="caution">
    <text evidence="8">The sequence shown here is derived from an EMBL/GenBank/DDBJ whole genome shotgun (WGS) entry which is preliminary data.</text>
</comment>
<feature type="transmembrane region" description="Helical" evidence="7">
    <location>
        <begin position="68"/>
        <end position="86"/>
    </location>
</feature>
<keyword evidence="9" id="KW-1185">Reference proteome</keyword>
<evidence type="ECO:0000313" key="8">
    <source>
        <dbReference type="EMBL" id="KAK0511521.1"/>
    </source>
</evidence>
<dbReference type="PANTHER" id="PTHR45649">
    <property type="entry name" value="AMINO-ACID PERMEASE BAT1"/>
    <property type="match status" value="1"/>
</dbReference>
<dbReference type="InterPro" id="IPR002293">
    <property type="entry name" value="AA/rel_permease1"/>
</dbReference>
<dbReference type="Gene3D" id="1.20.1740.10">
    <property type="entry name" value="Amino acid/polyamine transporter I"/>
    <property type="match status" value="1"/>
</dbReference>
<feature type="transmembrane region" description="Helical" evidence="7">
    <location>
        <begin position="226"/>
        <end position="246"/>
    </location>
</feature>
<dbReference type="GO" id="GO:0016020">
    <property type="term" value="C:membrane"/>
    <property type="evidence" value="ECO:0007669"/>
    <property type="project" value="UniProtKB-SubCell"/>
</dbReference>
<organism evidence="8 9">
    <name type="scientific">Cladonia borealis</name>
    <dbReference type="NCBI Taxonomy" id="184061"/>
    <lineage>
        <taxon>Eukaryota</taxon>
        <taxon>Fungi</taxon>
        <taxon>Dikarya</taxon>
        <taxon>Ascomycota</taxon>
        <taxon>Pezizomycotina</taxon>
        <taxon>Lecanoromycetes</taxon>
        <taxon>OSLEUM clade</taxon>
        <taxon>Lecanoromycetidae</taxon>
        <taxon>Lecanorales</taxon>
        <taxon>Lecanorineae</taxon>
        <taxon>Cladoniaceae</taxon>
        <taxon>Cladonia</taxon>
    </lineage>
</organism>
<evidence type="ECO:0000313" key="9">
    <source>
        <dbReference type="Proteomes" id="UP001166286"/>
    </source>
</evidence>
<feature type="transmembrane region" description="Helical" evidence="7">
    <location>
        <begin position="116"/>
        <end position="137"/>
    </location>
</feature>
<evidence type="ECO:0000256" key="4">
    <source>
        <dbReference type="ARBA" id="ARBA00022989"/>
    </source>
</evidence>
<feature type="region of interest" description="Disordered" evidence="6">
    <location>
        <begin position="518"/>
        <end position="543"/>
    </location>
</feature>
<evidence type="ECO:0000256" key="7">
    <source>
        <dbReference type="SAM" id="Phobius"/>
    </source>
</evidence>
<evidence type="ECO:0008006" key="10">
    <source>
        <dbReference type="Google" id="ProtNLM"/>
    </source>
</evidence>
<gene>
    <name evidence="8" type="ORF">JMJ35_006094</name>
</gene>
<feature type="transmembrane region" description="Helical" evidence="7">
    <location>
        <begin position="157"/>
        <end position="176"/>
    </location>
</feature>
<feature type="transmembrane region" description="Helical" evidence="7">
    <location>
        <begin position="394"/>
        <end position="418"/>
    </location>
</feature>
<protein>
    <recommendedName>
        <fullName evidence="10">GABA permease</fullName>
    </recommendedName>
</protein>
<feature type="transmembrane region" description="Helical" evidence="7">
    <location>
        <begin position="32"/>
        <end position="56"/>
    </location>
</feature>
<dbReference type="AlphaFoldDB" id="A0AA39R161"/>
<feature type="transmembrane region" description="Helical" evidence="7">
    <location>
        <begin position="188"/>
        <end position="206"/>
    </location>
</feature>
<evidence type="ECO:0000256" key="1">
    <source>
        <dbReference type="ARBA" id="ARBA00004141"/>
    </source>
</evidence>
<dbReference type="PANTHER" id="PTHR45649:SF8">
    <property type="entry name" value="PERMEASE, PUTATIVE-RELATED"/>
    <property type="match status" value="1"/>
</dbReference>
<dbReference type="Pfam" id="PF13520">
    <property type="entry name" value="AA_permease_2"/>
    <property type="match status" value="1"/>
</dbReference>
<feature type="transmembrane region" description="Helical" evidence="7">
    <location>
        <begin position="368"/>
        <end position="388"/>
    </location>
</feature>
<feature type="transmembrane region" description="Helical" evidence="7">
    <location>
        <begin position="267"/>
        <end position="292"/>
    </location>
</feature>
<reference evidence="8" key="1">
    <citation type="submission" date="2023-03" db="EMBL/GenBank/DDBJ databases">
        <title>Complete genome of Cladonia borealis.</title>
        <authorList>
            <person name="Park H."/>
        </authorList>
    </citation>
    <scope>NUCLEOTIDE SEQUENCE</scope>
    <source>
        <strain evidence="8">ANT050790</strain>
    </source>
</reference>
<feature type="transmembrane region" description="Helical" evidence="7">
    <location>
        <begin position="471"/>
        <end position="490"/>
    </location>
</feature>
<accession>A0AA39R161</accession>
<sequence>MSIEEKKVFHEDVEEEKVLEDLGYQQELKRSFGLFGMIGFAFSIVTSWTALGGVLIVGVESGGPPVMIYSWIAVSIFGLAVAYSMAEMCSAYPIAGGQYSWVAVISPPKIARGMSWVTGWFMIVGILAMGATNNFIGANFILGQANLSFPTYTIERWHTTLLAYLIAFLSTALNIYGPHLLDRISRFILIWNILSFVIVIITILATNDHKQPASFVFNDFQNFTGFSTGFAAILGLLQSSFGMCCYDAPAHMTEEMKNASREAPKAIVLSVYIGAITGFIFLISICFCIGDITSTAASTTGVPLIQIFYDSTGSVVGTCFLSSLIVVIVLVCANFLLAEGSRSLFAFARDHGLPFSKLFATVESKRQVPVYAILLACGVQLALNSIYFGTLTGFNTVISIATEGFYLSYAMPLLARILAWCTGDAKDLPGPYSLGRWGIWMNIAGLVFLIFTSITFNFPTLSPVTSQDMNYTSAAIGVIALISIVTWFTTGRKNFTGPQIGGAVAVLEARLGEIPGHGRLDGTLDGTSDDKAALPEMGADARA</sequence>
<dbReference type="GO" id="GO:0006865">
    <property type="term" value="P:amino acid transport"/>
    <property type="evidence" value="ECO:0007669"/>
    <property type="project" value="InterPro"/>
</dbReference>
<dbReference type="Proteomes" id="UP001166286">
    <property type="component" value="Unassembled WGS sequence"/>
</dbReference>
<dbReference type="PIRSF" id="PIRSF006060">
    <property type="entry name" value="AA_transporter"/>
    <property type="match status" value="1"/>
</dbReference>
<evidence type="ECO:0000256" key="6">
    <source>
        <dbReference type="SAM" id="MobiDB-lite"/>
    </source>
</evidence>
<keyword evidence="2" id="KW-0813">Transport</keyword>
<evidence type="ECO:0000256" key="2">
    <source>
        <dbReference type="ARBA" id="ARBA00022448"/>
    </source>
</evidence>
<dbReference type="EMBL" id="JAFEKC020000013">
    <property type="protein sequence ID" value="KAK0511521.1"/>
    <property type="molecule type" value="Genomic_DNA"/>
</dbReference>
<name>A0AA39R161_9LECA</name>
<evidence type="ECO:0000256" key="5">
    <source>
        <dbReference type="ARBA" id="ARBA00023136"/>
    </source>
</evidence>
<evidence type="ECO:0000256" key="3">
    <source>
        <dbReference type="ARBA" id="ARBA00022692"/>
    </source>
</evidence>
<dbReference type="InterPro" id="IPR004840">
    <property type="entry name" value="Amino_acid_permease_CS"/>
</dbReference>
<dbReference type="PROSITE" id="PS00218">
    <property type="entry name" value="AMINO_ACID_PERMEASE_1"/>
    <property type="match status" value="1"/>
</dbReference>
<proteinExistence type="predicted"/>
<keyword evidence="5 7" id="KW-0472">Membrane</keyword>
<keyword evidence="4 7" id="KW-1133">Transmembrane helix</keyword>
<feature type="transmembrane region" description="Helical" evidence="7">
    <location>
        <begin position="312"/>
        <end position="337"/>
    </location>
</feature>
<keyword evidence="3 7" id="KW-0812">Transmembrane</keyword>
<feature type="transmembrane region" description="Helical" evidence="7">
    <location>
        <begin position="439"/>
        <end position="459"/>
    </location>
</feature>
<comment type="subcellular location">
    <subcellularLocation>
        <location evidence="1">Membrane</location>
        <topology evidence="1">Multi-pass membrane protein</topology>
    </subcellularLocation>
</comment>
<dbReference type="GO" id="GO:0022857">
    <property type="term" value="F:transmembrane transporter activity"/>
    <property type="evidence" value="ECO:0007669"/>
    <property type="project" value="InterPro"/>
</dbReference>